<evidence type="ECO:0000256" key="7">
    <source>
        <dbReference type="ARBA" id="ARBA00043224"/>
    </source>
</evidence>
<dbReference type="OrthoDB" id="1739143at2759"/>
<dbReference type="EMBL" id="AMYB01000001">
    <property type="protein sequence ID" value="OAD08070.1"/>
    <property type="molecule type" value="Genomic_DNA"/>
</dbReference>
<dbReference type="GO" id="GO:0019363">
    <property type="term" value="P:pyridine nucleotide biosynthetic process"/>
    <property type="evidence" value="ECO:0007669"/>
    <property type="project" value="UniProtKB-KW"/>
</dbReference>
<gene>
    <name evidence="9" type="ORF">MUCCIDRAFT_151446</name>
</gene>
<comment type="caution">
    <text evidence="9">The sequence shown here is derived from an EMBL/GenBank/DDBJ whole genome shotgun (WGS) entry which is preliminary data.</text>
</comment>
<proteinExistence type="inferred from homology"/>
<evidence type="ECO:0000313" key="10">
    <source>
        <dbReference type="Proteomes" id="UP000077051"/>
    </source>
</evidence>
<dbReference type="GO" id="GO:0008936">
    <property type="term" value="F:nicotinamidase activity"/>
    <property type="evidence" value="ECO:0007669"/>
    <property type="project" value="UniProtKB-EC"/>
</dbReference>
<keyword evidence="10" id="KW-1185">Reference proteome</keyword>
<keyword evidence="2" id="KW-0662">Pyridine nucleotide biosynthesis</keyword>
<dbReference type="VEuPathDB" id="FungiDB:MUCCIDRAFT_151446"/>
<keyword evidence="3" id="KW-0479">Metal-binding</keyword>
<dbReference type="PANTHER" id="PTHR11080:SF2">
    <property type="entry name" value="LD05707P"/>
    <property type="match status" value="1"/>
</dbReference>
<dbReference type="CDD" id="cd01011">
    <property type="entry name" value="nicotinamidase"/>
    <property type="match status" value="1"/>
</dbReference>
<dbReference type="GO" id="GO:0046872">
    <property type="term" value="F:metal ion binding"/>
    <property type="evidence" value="ECO:0007669"/>
    <property type="project" value="UniProtKB-KW"/>
</dbReference>
<comment type="pathway">
    <text evidence="5">Cofactor biosynthesis; nicotinate biosynthesis; nicotinate from nicotinamide: step 1/1.</text>
</comment>
<feature type="domain" description="Isochorismatase-like" evidence="8">
    <location>
        <begin position="16"/>
        <end position="209"/>
    </location>
</feature>
<dbReference type="InterPro" id="IPR000868">
    <property type="entry name" value="Isochorismatase-like_dom"/>
</dbReference>
<dbReference type="InterPro" id="IPR036380">
    <property type="entry name" value="Isochorismatase-like_sf"/>
</dbReference>
<evidence type="ECO:0000313" key="9">
    <source>
        <dbReference type="EMBL" id="OAD08070.1"/>
    </source>
</evidence>
<evidence type="ECO:0000256" key="2">
    <source>
        <dbReference type="ARBA" id="ARBA00022642"/>
    </source>
</evidence>
<evidence type="ECO:0000256" key="1">
    <source>
        <dbReference type="ARBA" id="ARBA00006336"/>
    </source>
</evidence>
<evidence type="ECO:0000256" key="6">
    <source>
        <dbReference type="ARBA" id="ARBA00039017"/>
    </source>
</evidence>
<accession>A0A162R3W9</accession>
<dbReference type="PANTHER" id="PTHR11080">
    <property type="entry name" value="PYRAZINAMIDASE/NICOTINAMIDASE"/>
    <property type="match status" value="1"/>
</dbReference>
<organism evidence="9 10">
    <name type="scientific">Mucor lusitanicus CBS 277.49</name>
    <dbReference type="NCBI Taxonomy" id="747725"/>
    <lineage>
        <taxon>Eukaryota</taxon>
        <taxon>Fungi</taxon>
        <taxon>Fungi incertae sedis</taxon>
        <taxon>Mucoromycota</taxon>
        <taxon>Mucoromycotina</taxon>
        <taxon>Mucoromycetes</taxon>
        <taxon>Mucorales</taxon>
        <taxon>Mucorineae</taxon>
        <taxon>Mucoraceae</taxon>
        <taxon>Mucor</taxon>
    </lineage>
</organism>
<dbReference type="NCBIfam" id="NF008623">
    <property type="entry name" value="PRK11609.1"/>
    <property type="match status" value="1"/>
</dbReference>
<evidence type="ECO:0000256" key="4">
    <source>
        <dbReference type="ARBA" id="ARBA00022801"/>
    </source>
</evidence>
<sequence>MSISLGVLLDMVSCNFDIQNDFLEGGSLAVADSNSILQPVNSMKNNTGIRMANSLCYFIQDWHPQNHISFASNHPDTHVFETKEIEYEGVKGTQVMWPDHCVQNSFGSEISKRIDEKDIDFIVHKGMNERVDSYSAFADNNYSEITSLAKILYQHHVETVIIVGLAADYCVKWTCLDAIKFGFKTILVKECTKPVDPQQFESTLSELESKGVSIQHYSENFF</sequence>
<evidence type="ECO:0000259" key="8">
    <source>
        <dbReference type="Pfam" id="PF00857"/>
    </source>
</evidence>
<evidence type="ECO:0000256" key="3">
    <source>
        <dbReference type="ARBA" id="ARBA00022723"/>
    </source>
</evidence>
<comment type="similarity">
    <text evidence="1">Belongs to the isochorismatase family.</text>
</comment>
<name>A0A162R3W9_MUCCL</name>
<dbReference type="Pfam" id="PF00857">
    <property type="entry name" value="Isochorismatase"/>
    <property type="match status" value="1"/>
</dbReference>
<dbReference type="EC" id="3.5.1.19" evidence="6"/>
<dbReference type="Gene3D" id="3.40.50.850">
    <property type="entry name" value="Isochorismatase-like"/>
    <property type="match status" value="1"/>
</dbReference>
<evidence type="ECO:0000256" key="5">
    <source>
        <dbReference type="ARBA" id="ARBA00037900"/>
    </source>
</evidence>
<keyword evidence="4" id="KW-0378">Hydrolase</keyword>
<dbReference type="STRING" id="747725.A0A162R3W9"/>
<protein>
    <recommendedName>
        <fullName evidence="6">nicotinamidase</fullName>
        <ecNumber evidence="6">3.5.1.19</ecNumber>
    </recommendedName>
    <alternativeName>
        <fullName evidence="7">Nicotinamide deamidase</fullName>
    </alternativeName>
</protein>
<dbReference type="AlphaFoldDB" id="A0A162R3W9"/>
<reference evidence="9 10" key="1">
    <citation type="submission" date="2015-06" db="EMBL/GenBank/DDBJ databases">
        <title>Expansion of signal transduction pathways in fungi by whole-genome duplication.</title>
        <authorList>
            <consortium name="DOE Joint Genome Institute"/>
            <person name="Corrochano L.M."/>
            <person name="Kuo A."/>
            <person name="Marcet-Houben M."/>
            <person name="Polaino S."/>
            <person name="Salamov A."/>
            <person name="Villalobos J.M."/>
            <person name="Alvarez M.I."/>
            <person name="Avalos J."/>
            <person name="Benito E.P."/>
            <person name="Benoit I."/>
            <person name="Burger G."/>
            <person name="Camino L.P."/>
            <person name="Canovas D."/>
            <person name="Cerda-Olmedo E."/>
            <person name="Cheng J.-F."/>
            <person name="Dominguez A."/>
            <person name="Elias M."/>
            <person name="Eslava A.P."/>
            <person name="Glaser F."/>
            <person name="Grimwood J."/>
            <person name="Gutierrez G."/>
            <person name="Heitman J."/>
            <person name="Henrissat B."/>
            <person name="Iturriaga E.A."/>
            <person name="Lang B.F."/>
            <person name="Lavin J.L."/>
            <person name="Lee S."/>
            <person name="Li W."/>
            <person name="Lindquist E."/>
            <person name="Lopez-Garcia S."/>
            <person name="Luque E.M."/>
            <person name="Marcos A.T."/>
            <person name="Martin J."/>
            <person name="Mccluskey K."/>
            <person name="Medina H.R."/>
            <person name="Miralles-Duran A."/>
            <person name="Miyazaki A."/>
            <person name="Munoz-Torres E."/>
            <person name="Oguiza J.A."/>
            <person name="Ohm R."/>
            <person name="Olmedo M."/>
            <person name="Orejas M."/>
            <person name="Ortiz-Castellanos L."/>
            <person name="Pisabarro A.G."/>
            <person name="Rodriguez-Romero J."/>
            <person name="Ruiz-Herrera J."/>
            <person name="Ruiz-Vazquez R."/>
            <person name="Sanz C."/>
            <person name="Schackwitz W."/>
            <person name="Schmutz J."/>
            <person name="Shahriari M."/>
            <person name="Shelest E."/>
            <person name="Silva-Franco F."/>
            <person name="Soanes D."/>
            <person name="Syed K."/>
            <person name="Tagua V.G."/>
            <person name="Talbot N.J."/>
            <person name="Thon M."/>
            <person name="De Vries R.P."/>
            <person name="Wiebenga A."/>
            <person name="Yadav J.S."/>
            <person name="Braun E.L."/>
            <person name="Baker S."/>
            <person name="Garre V."/>
            <person name="Horwitz B."/>
            <person name="Torres-Martinez S."/>
            <person name="Idnurm A."/>
            <person name="Herrera-Estrella A."/>
            <person name="Gabaldon T."/>
            <person name="Grigoriev I.V."/>
        </authorList>
    </citation>
    <scope>NUCLEOTIDE SEQUENCE [LARGE SCALE GENOMIC DNA]</scope>
    <source>
        <strain evidence="9 10">CBS 277.49</strain>
    </source>
</reference>
<dbReference type="InterPro" id="IPR052347">
    <property type="entry name" value="Isochorismatase_Nicotinamidase"/>
</dbReference>
<dbReference type="SUPFAM" id="SSF52499">
    <property type="entry name" value="Isochorismatase-like hydrolases"/>
    <property type="match status" value="1"/>
</dbReference>
<dbReference type="Proteomes" id="UP000077051">
    <property type="component" value="Unassembled WGS sequence"/>
</dbReference>